<keyword evidence="4" id="KW-1185">Reference proteome</keyword>
<keyword evidence="2" id="KW-0472">Membrane</keyword>
<evidence type="ECO:0000313" key="4">
    <source>
        <dbReference type="Proteomes" id="UP001199919"/>
    </source>
</evidence>
<dbReference type="Proteomes" id="UP001199919">
    <property type="component" value="Unassembled WGS sequence"/>
</dbReference>
<name>A0ABS8U1D6_9SPHI</name>
<dbReference type="RefSeq" id="WP_232177313.1">
    <property type="nucleotide sequence ID" value="NZ_JAJPWV010000003.1"/>
</dbReference>
<evidence type="ECO:0000256" key="2">
    <source>
        <dbReference type="SAM" id="Phobius"/>
    </source>
</evidence>
<sequence length="587" mass="66542">MAAKFLKHKWQKVTVYTLLTVAVLIIAGALILNSYLKPMLQDKLRSSIRESSDSLYIADFKEAEISLLRGKITIDSATLRVDTAAYKAKKRAGTAPNNLYSLKVKQITLAGVKALKFYFSKKIDVGRIILIEPEIDMSYEANNTEDKPSTDKRTIWQRISKSLNSIRVGEIVLDNLKFRHIDYAHKRPLLTEINEVNLHAADLLIDSVTQGDTSRFFYCKDVTTEIKNYSGKTPDALYLYDINSIKLSTRSKQLCIQGIKLKPFNNLLFFNKTRSDRFTISLDSVQLNRFDFMTFYKYRSFSAEGIKISDGTISIYKAPNKISTPAKENIKTFPHVALRNLDFGLRIDTVTLKKVNLVYTEYNKKSGQTGSLTFSKTSGKLLNITNNKRALQKNNLCNISLTSYFMNRGRLDVKFTLNLTDKDAAFSYRGSLGPMELSGINRGVAPIAMVKVTSGNLKRLDFSIDANRYRAKGQVKLLYNDLKIGILKRDEDDGKLKKKGLMSILANHLVIERNNPDEPGKAPRSANINFIRPVNYAFFKLVWKTLFAGIKECAGVSDMDEKKANSKLSEKDLEKQKKAKEKKKKKD</sequence>
<feature type="compositionally biased region" description="Basic and acidic residues" evidence="1">
    <location>
        <begin position="559"/>
        <end position="576"/>
    </location>
</feature>
<dbReference type="EMBL" id="JAJPWV010000003">
    <property type="protein sequence ID" value="MCD8740916.1"/>
    <property type="molecule type" value="Genomic_DNA"/>
</dbReference>
<comment type="caution">
    <text evidence="3">The sequence shown here is derived from an EMBL/GenBank/DDBJ whole genome shotgun (WGS) entry which is preliminary data.</text>
</comment>
<evidence type="ECO:0000313" key="3">
    <source>
        <dbReference type="EMBL" id="MCD8740916.1"/>
    </source>
</evidence>
<protein>
    <recommendedName>
        <fullName evidence="5">DUF748 domain-containing protein</fullName>
    </recommendedName>
</protein>
<organism evidence="3 4">
    <name type="scientific">Mucilaginibacter roseus</name>
    <dbReference type="NCBI Taxonomy" id="1528868"/>
    <lineage>
        <taxon>Bacteria</taxon>
        <taxon>Pseudomonadati</taxon>
        <taxon>Bacteroidota</taxon>
        <taxon>Sphingobacteriia</taxon>
        <taxon>Sphingobacteriales</taxon>
        <taxon>Sphingobacteriaceae</taxon>
        <taxon>Mucilaginibacter</taxon>
    </lineage>
</organism>
<feature type="transmembrane region" description="Helical" evidence="2">
    <location>
        <begin position="15"/>
        <end position="36"/>
    </location>
</feature>
<evidence type="ECO:0000256" key="1">
    <source>
        <dbReference type="SAM" id="MobiDB-lite"/>
    </source>
</evidence>
<reference evidence="3 4" key="1">
    <citation type="submission" date="2021-12" db="EMBL/GenBank/DDBJ databases">
        <title>Mucilaginibacter roseus genome.</title>
        <authorList>
            <person name="Ferreira J.R."/>
            <person name="Newman J.D."/>
        </authorList>
    </citation>
    <scope>NUCLEOTIDE SEQUENCE [LARGE SCALE GENOMIC DNA]</scope>
    <source>
        <strain evidence="3 4">LMG 28454</strain>
    </source>
</reference>
<feature type="compositionally biased region" description="Basic residues" evidence="1">
    <location>
        <begin position="577"/>
        <end position="587"/>
    </location>
</feature>
<evidence type="ECO:0008006" key="5">
    <source>
        <dbReference type="Google" id="ProtNLM"/>
    </source>
</evidence>
<proteinExistence type="predicted"/>
<gene>
    <name evidence="3" type="ORF">LT679_09915</name>
</gene>
<feature type="region of interest" description="Disordered" evidence="1">
    <location>
        <begin position="559"/>
        <end position="587"/>
    </location>
</feature>
<keyword evidence="2" id="KW-0812">Transmembrane</keyword>
<accession>A0ABS8U1D6</accession>
<keyword evidence="2" id="KW-1133">Transmembrane helix</keyword>